<evidence type="ECO:0000313" key="3">
    <source>
        <dbReference type="Proteomes" id="UP001177744"/>
    </source>
</evidence>
<feature type="region of interest" description="Disordered" evidence="1">
    <location>
        <begin position="54"/>
        <end position="74"/>
    </location>
</feature>
<evidence type="ECO:0000313" key="2">
    <source>
        <dbReference type="EMBL" id="KAK1339754.1"/>
    </source>
</evidence>
<gene>
    <name evidence="2" type="ORF">QTO34_018310</name>
</gene>
<comment type="caution">
    <text evidence="2">The sequence shown here is derived from an EMBL/GenBank/DDBJ whole genome shotgun (WGS) entry which is preliminary data.</text>
</comment>
<name>A0AA40HYK5_CNENI</name>
<keyword evidence="3" id="KW-1185">Reference proteome</keyword>
<dbReference type="EMBL" id="JAULJE010000008">
    <property type="protein sequence ID" value="KAK1339754.1"/>
    <property type="molecule type" value="Genomic_DNA"/>
</dbReference>
<accession>A0AA40HYK5</accession>
<organism evidence="2 3">
    <name type="scientific">Cnephaeus nilssonii</name>
    <name type="common">Northern bat</name>
    <name type="synonym">Eptesicus nilssonii</name>
    <dbReference type="NCBI Taxonomy" id="3371016"/>
    <lineage>
        <taxon>Eukaryota</taxon>
        <taxon>Metazoa</taxon>
        <taxon>Chordata</taxon>
        <taxon>Craniata</taxon>
        <taxon>Vertebrata</taxon>
        <taxon>Euteleostomi</taxon>
        <taxon>Mammalia</taxon>
        <taxon>Eutheria</taxon>
        <taxon>Laurasiatheria</taxon>
        <taxon>Chiroptera</taxon>
        <taxon>Yangochiroptera</taxon>
        <taxon>Vespertilionidae</taxon>
        <taxon>Cnephaeus</taxon>
    </lineage>
</organism>
<dbReference type="AlphaFoldDB" id="A0AA40HYK5"/>
<proteinExistence type="predicted"/>
<feature type="region of interest" description="Disordered" evidence="1">
    <location>
        <begin position="245"/>
        <end position="373"/>
    </location>
</feature>
<evidence type="ECO:0000256" key="1">
    <source>
        <dbReference type="SAM" id="MobiDB-lite"/>
    </source>
</evidence>
<reference evidence="2" key="1">
    <citation type="submission" date="2023-06" db="EMBL/GenBank/DDBJ databases">
        <title>Reference genome for the Northern bat (Eptesicus nilssonii), a most northern bat species.</title>
        <authorList>
            <person name="Laine V.N."/>
            <person name="Pulliainen A.T."/>
            <person name="Lilley T.M."/>
        </authorList>
    </citation>
    <scope>NUCLEOTIDE SEQUENCE</scope>
    <source>
        <strain evidence="2">BLF_Eptnil</strain>
        <tissue evidence="2">Kidney</tissue>
    </source>
</reference>
<dbReference type="Proteomes" id="UP001177744">
    <property type="component" value="Unassembled WGS sequence"/>
</dbReference>
<sequence>MLKSRPPMVYLLCLFCVDFTKKYNNTIQKTSLAQHQQVKILRKPKSEMGKLMKLQGEGSSSGKATGDEAGAKGGDIDVNGLLDDVQNGAIRSPSASGENTPAIDLGHGRADPQGWLTKIKHEKSAQLMHRGRTAGKSTLAHTPCLRACSSLRRGLGRGPPPPAPLKPPLRLGQGPPAPLKLLLWLGQGLPAPIKPVPWLGQAPRGSALALLKPLLRCPQPLSTKARRPGVAQGCSRDPGCWVPTWRCPQPQEGGTQSPQPRKGGRREAQRSPPPRRVQPLCAPASRVPQSPQPPALQGRPKAQASRHPATQGQPKAQASLGCQLPSQRLRRRQTSDVVQHWRPRPATSDVSAQRLERPRRRQASDVSCPAAQGRPKVQANLRWWLPNHPEPPKAQDDSTLNNCDILNVLTPQQQRHELSVCAMAVLRHRRGLWGSELTSRRADHQKRGS</sequence>
<protein>
    <submittedName>
        <fullName evidence="2">Uncharacterized protein</fullName>
    </submittedName>
</protein>